<feature type="compositionally biased region" description="Polar residues" evidence="1">
    <location>
        <begin position="77"/>
        <end position="88"/>
    </location>
</feature>
<feature type="chain" id="PRO_5042283389" description="Pentapeptide MXKDX repeat protein" evidence="2">
    <location>
        <begin position="19"/>
        <end position="88"/>
    </location>
</feature>
<evidence type="ECO:0008006" key="5">
    <source>
        <dbReference type="Google" id="ProtNLM"/>
    </source>
</evidence>
<evidence type="ECO:0000313" key="4">
    <source>
        <dbReference type="Proteomes" id="UP000001426"/>
    </source>
</evidence>
<keyword evidence="4" id="KW-1185">Reference proteome</keyword>
<dbReference type="EMBL" id="CP116810">
    <property type="protein sequence ID" value="WCL90695.1"/>
    <property type="molecule type" value="Genomic_DNA"/>
</dbReference>
<feature type="compositionally biased region" description="Polar residues" evidence="1">
    <location>
        <begin position="25"/>
        <end position="59"/>
    </location>
</feature>
<dbReference type="KEGG" id="rpa:TX73_002925"/>
<dbReference type="RefSeq" id="WP_146090412.1">
    <property type="nucleotide sequence ID" value="NZ_CP116810.1"/>
</dbReference>
<reference evidence="3 4" key="1">
    <citation type="journal article" date="2004" name="Nat. Biotechnol.">
        <title>Complete genome sequence of the metabolically versatile photosynthetic bacterium Rhodopseudomonas palustris.</title>
        <authorList>
            <person name="Larimer F.W."/>
            <person name="Chain P."/>
            <person name="Hauser L."/>
            <person name="Lamerdin J."/>
            <person name="Malfatti S."/>
            <person name="Do L."/>
            <person name="Land M.L."/>
            <person name="Pelletier D.A."/>
            <person name="Beatty J.T."/>
            <person name="Lang A.S."/>
            <person name="Tabita F.R."/>
            <person name="Gibson J.L."/>
            <person name="Hanson T.E."/>
            <person name="Bobst C."/>
            <person name="Torres J.L."/>
            <person name="Peres C."/>
            <person name="Harrison F.H."/>
            <person name="Gibson J."/>
            <person name="Harwood C.S."/>
        </authorList>
    </citation>
    <scope>NUCLEOTIDE SEQUENCE [LARGE SCALE GENOMIC DNA]</scope>
    <source>
        <strain evidence="4">ATCC BAA-98 / CGA009</strain>
    </source>
</reference>
<evidence type="ECO:0000313" key="3">
    <source>
        <dbReference type="EMBL" id="WCL90695.1"/>
    </source>
</evidence>
<accession>A0AAE9XU77</accession>
<dbReference type="AlphaFoldDB" id="A0AAE9XU77"/>
<feature type="signal peptide" evidence="2">
    <location>
        <begin position="1"/>
        <end position="18"/>
    </location>
</feature>
<feature type="region of interest" description="Disordered" evidence="1">
    <location>
        <begin position="21"/>
        <end position="88"/>
    </location>
</feature>
<dbReference type="Proteomes" id="UP000001426">
    <property type="component" value="Chromosome"/>
</dbReference>
<evidence type="ECO:0000256" key="1">
    <source>
        <dbReference type="SAM" id="MobiDB-lite"/>
    </source>
</evidence>
<proteinExistence type="predicted"/>
<organism evidence="3 4">
    <name type="scientific">Rhodopseudomonas palustris (strain ATCC BAA-98 / CGA009)</name>
    <dbReference type="NCBI Taxonomy" id="258594"/>
    <lineage>
        <taxon>Bacteria</taxon>
        <taxon>Pseudomonadati</taxon>
        <taxon>Pseudomonadota</taxon>
        <taxon>Alphaproteobacteria</taxon>
        <taxon>Hyphomicrobiales</taxon>
        <taxon>Nitrobacteraceae</taxon>
        <taxon>Rhodopseudomonas</taxon>
    </lineage>
</organism>
<name>A0AAE9XU77_RHOPA</name>
<sequence>MKQVMLAAALGAAIGVFAAGGASAQTTGPAPQDSTKMNNPMSPGSSAGTAKTGTRQGATTGMAAKTSKKHATKKNDVQPSSMSKGSAK</sequence>
<dbReference type="GeneID" id="66891584"/>
<keyword evidence="2" id="KW-0732">Signal</keyword>
<gene>
    <name evidence="3" type="ORF">TX73_002925</name>
</gene>
<protein>
    <recommendedName>
        <fullName evidence="5">Pentapeptide MXKDX repeat protein</fullName>
    </recommendedName>
</protein>
<evidence type="ECO:0000256" key="2">
    <source>
        <dbReference type="SAM" id="SignalP"/>
    </source>
</evidence>